<dbReference type="GO" id="GO:0005634">
    <property type="term" value="C:nucleus"/>
    <property type="evidence" value="ECO:0007669"/>
    <property type="project" value="UniProtKB-SubCell"/>
</dbReference>
<dbReference type="SUPFAM" id="SSF54928">
    <property type="entry name" value="RNA-binding domain, RBD"/>
    <property type="match status" value="1"/>
</dbReference>
<dbReference type="InterPro" id="IPR035979">
    <property type="entry name" value="RBD_domain_sf"/>
</dbReference>
<feature type="compositionally biased region" description="Polar residues" evidence="4">
    <location>
        <begin position="744"/>
        <end position="753"/>
    </location>
</feature>
<dbReference type="Proteomes" id="UP001178507">
    <property type="component" value="Unassembled WGS sequence"/>
</dbReference>
<protein>
    <recommendedName>
        <fullName evidence="6">RRM domain-containing protein</fullName>
    </recommendedName>
</protein>
<dbReference type="PANTHER" id="PTHR13948:SF3">
    <property type="entry name" value="FI21118P1"/>
    <property type="match status" value="1"/>
</dbReference>
<dbReference type="InterPro" id="IPR012677">
    <property type="entry name" value="Nucleotide-bd_a/b_plait_sf"/>
</dbReference>
<feature type="transmembrane region" description="Helical" evidence="5">
    <location>
        <begin position="536"/>
        <end position="556"/>
    </location>
</feature>
<accession>A0AA36N7K4</accession>
<feature type="transmembrane region" description="Helical" evidence="5">
    <location>
        <begin position="327"/>
        <end position="350"/>
    </location>
</feature>
<dbReference type="PANTHER" id="PTHR13948">
    <property type="entry name" value="RNA-BINDING PROTEIN"/>
    <property type="match status" value="1"/>
</dbReference>
<feature type="domain" description="RRM" evidence="6">
    <location>
        <begin position="114"/>
        <end position="189"/>
    </location>
</feature>
<name>A0AA36N7K4_9DINO</name>
<dbReference type="PROSITE" id="PS50102">
    <property type="entry name" value="RRM"/>
    <property type="match status" value="1"/>
</dbReference>
<dbReference type="InterPro" id="IPR000504">
    <property type="entry name" value="RRM_dom"/>
</dbReference>
<keyword evidence="5" id="KW-0812">Transmembrane</keyword>
<feature type="transmembrane region" description="Helical" evidence="5">
    <location>
        <begin position="371"/>
        <end position="396"/>
    </location>
</feature>
<evidence type="ECO:0000259" key="6">
    <source>
        <dbReference type="PROSITE" id="PS50102"/>
    </source>
</evidence>
<evidence type="ECO:0000313" key="8">
    <source>
        <dbReference type="Proteomes" id="UP001178507"/>
    </source>
</evidence>
<evidence type="ECO:0000256" key="1">
    <source>
        <dbReference type="ARBA" id="ARBA00004123"/>
    </source>
</evidence>
<comment type="subcellular location">
    <subcellularLocation>
        <location evidence="1">Nucleus</location>
    </subcellularLocation>
</comment>
<gene>
    <name evidence="7" type="ORF">EVOR1521_LOCUS18240</name>
</gene>
<dbReference type="GO" id="GO:0000398">
    <property type="term" value="P:mRNA splicing, via spliceosome"/>
    <property type="evidence" value="ECO:0007669"/>
    <property type="project" value="TreeGrafter"/>
</dbReference>
<dbReference type="GO" id="GO:0003723">
    <property type="term" value="F:RNA binding"/>
    <property type="evidence" value="ECO:0007669"/>
    <property type="project" value="UniProtKB-UniRule"/>
</dbReference>
<keyword evidence="2" id="KW-0539">Nucleus</keyword>
<proteinExistence type="predicted"/>
<dbReference type="SMART" id="SM00360">
    <property type="entry name" value="RRM"/>
    <property type="match status" value="1"/>
</dbReference>
<evidence type="ECO:0000256" key="2">
    <source>
        <dbReference type="ARBA" id="ARBA00023242"/>
    </source>
</evidence>
<organism evidence="7 8">
    <name type="scientific">Effrenium voratum</name>
    <dbReference type="NCBI Taxonomy" id="2562239"/>
    <lineage>
        <taxon>Eukaryota</taxon>
        <taxon>Sar</taxon>
        <taxon>Alveolata</taxon>
        <taxon>Dinophyceae</taxon>
        <taxon>Suessiales</taxon>
        <taxon>Symbiodiniaceae</taxon>
        <taxon>Effrenium</taxon>
    </lineage>
</organism>
<dbReference type="Gene3D" id="3.30.70.330">
    <property type="match status" value="1"/>
</dbReference>
<feature type="transmembrane region" description="Helical" evidence="5">
    <location>
        <begin position="648"/>
        <end position="666"/>
    </location>
</feature>
<feature type="region of interest" description="Disordered" evidence="4">
    <location>
        <begin position="739"/>
        <end position="805"/>
    </location>
</feature>
<reference evidence="7" key="1">
    <citation type="submission" date="2023-08" db="EMBL/GenBank/DDBJ databases">
        <authorList>
            <person name="Chen Y."/>
            <person name="Shah S."/>
            <person name="Dougan E. K."/>
            <person name="Thang M."/>
            <person name="Chan C."/>
        </authorList>
    </citation>
    <scope>NUCLEOTIDE SEQUENCE</scope>
</reference>
<evidence type="ECO:0000256" key="5">
    <source>
        <dbReference type="SAM" id="Phobius"/>
    </source>
</evidence>
<dbReference type="EMBL" id="CAUJNA010002546">
    <property type="protein sequence ID" value="CAJ1393351.1"/>
    <property type="molecule type" value="Genomic_DNA"/>
</dbReference>
<comment type="caution">
    <text evidence="7">The sequence shown here is derived from an EMBL/GenBank/DDBJ whole genome shotgun (WGS) entry which is preliminary data.</text>
</comment>
<evidence type="ECO:0000313" key="7">
    <source>
        <dbReference type="EMBL" id="CAJ1393351.1"/>
    </source>
</evidence>
<dbReference type="AlphaFoldDB" id="A0AA36N7K4"/>
<keyword evidence="3" id="KW-0694">RNA-binding</keyword>
<keyword evidence="8" id="KW-1185">Reference proteome</keyword>
<feature type="transmembrane region" description="Helical" evidence="5">
    <location>
        <begin position="421"/>
        <end position="442"/>
    </location>
</feature>
<keyword evidence="5" id="KW-1133">Transmembrane helix</keyword>
<sequence>MRDFGHHDHGRRAGVCCVPASVTEERLEAVAWEAAVAAGSSMPNAVKLEYEGHHLAGTALVEFPHKEAAQMFKEHIGGVLEVDGVRLDIRYKHVPKEPSRSPSPVRVDRDEPSVTLIIKGIQPSTREETVKAAFMPYATIKDVRHFSRRGFAFVQFHSVEDAVRALNGFEKHCRGRIDGDRVQANFAKEREEPFSFRETRPYMLAERSFLHKQAIVTAEANVQREAVELASPLDQSLGPGDLKREEMRLHGFLQEVEESDSDDGWSPKVTKHDRNGLARVQTVEELANEPADVFFNVDMYDSVMVAAFGGVTMNLDGSDELHVHPGILFLFCIPLVILQFWLTFCTTFGMQPFWKTLDLDAEESMVISMKLLLIVVVQLSFFDNMLMTLRCFVFAINPTSWTDVKRIDPDDLRTGRSRLNVLHWSLFLAPFAVLALLAKVLIQYWVSVQSMSIILASDNVKEAVFDALAISFIVELDVAMWNLVRTIMHLDCFEHFTFQLWPPARRQQAVQESYLAWIMDFSVLHRGKGARRLENFIVFGVLFIVYFRITLMAFQATDTGILPAYRDVCAMWSWYRGEFENWQDRVWGTIILDLIQGFASMSKFPWNIEREIAKMADPALDGHCSGPAFKSLGWSKAIELCKEHQRDMVLFLVAFSLLLLLPQLVYSTGALQKVIKNLDYIDYPDSDMEEEGQQAEGALEQSMLNARKIQHLARVAAKRFASSNKRLDRLEQMLSLSKAANGPANHSQVNGQSVHAMPMQGPHGHSHGHSLRAVHGPASPQKDPLLRASSTPSGSPGMRLSPPVPAAFAYTLRPSR</sequence>
<keyword evidence="5" id="KW-0472">Membrane</keyword>
<evidence type="ECO:0000256" key="3">
    <source>
        <dbReference type="PROSITE-ProRule" id="PRU00176"/>
    </source>
</evidence>
<evidence type="ECO:0000256" key="4">
    <source>
        <dbReference type="SAM" id="MobiDB-lite"/>
    </source>
</evidence>
<dbReference type="Pfam" id="PF00076">
    <property type="entry name" value="RRM_1"/>
    <property type="match status" value="1"/>
</dbReference>